<name>A0A8J9ZDP9_BRALA</name>
<keyword evidence="4" id="KW-1185">Reference proteome</keyword>
<feature type="transmembrane region" description="Helical" evidence="2">
    <location>
        <begin position="136"/>
        <end position="169"/>
    </location>
</feature>
<evidence type="ECO:0000313" key="4">
    <source>
        <dbReference type="Proteomes" id="UP000838412"/>
    </source>
</evidence>
<dbReference type="Proteomes" id="UP000838412">
    <property type="component" value="Chromosome 2"/>
</dbReference>
<protein>
    <submittedName>
        <fullName evidence="3">Hypp985 protein</fullName>
    </submittedName>
</protein>
<gene>
    <name evidence="3" type="primary">Hypp985</name>
    <name evidence="3" type="ORF">BLAG_LOCUS12713</name>
</gene>
<feature type="coiled-coil region" evidence="1">
    <location>
        <begin position="66"/>
        <end position="93"/>
    </location>
</feature>
<keyword evidence="2" id="KW-0812">Transmembrane</keyword>
<dbReference type="SUPFAM" id="SSF58100">
    <property type="entry name" value="Bacterial hemolysins"/>
    <property type="match status" value="1"/>
</dbReference>
<sequence length="346" mass="38398">MLQRNLEAIENTLTLVKDGTVSEVLADLRMEKYLTNFEKEDLQFAYQLMTANFDVEQVHLPTRAAKEALHDRIQEYRVDLNTIKDRFAEVKKEGERCSKSCQEITQQFKTFLEEIKETQKSIISLLGEHRNKKGAIFVASIVALSFSVGTLITCLGSAAAACCAVFAAVAIPLELTGGIALASGVTSVVTGITALGIHMQKIEMEKVGKAMEELHTQLAAMHFDASKQKTTWNEIETQVEVIVNSINNHQLEKTAGSLQPSHRRPVQDVLDGVRAVLTDAKELQENVVMFKKEAMQVQRNLRDLSLLKESDKVLVVPEKASASPIQDLYSMIIGVVNAMKKGIEQQ</sequence>
<reference evidence="3" key="1">
    <citation type="submission" date="2022-01" db="EMBL/GenBank/DDBJ databases">
        <authorList>
            <person name="Braso-Vives M."/>
        </authorList>
    </citation>
    <scope>NUCLEOTIDE SEQUENCE</scope>
</reference>
<evidence type="ECO:0000256" key="2">
    <source>
        <dbReference type="SAM" id="Phobius"/>
    </source>
</evidence>
<keyword evidence="1" id="KW-0175">Coiled coil</keyword>
<dbReference type="EMBL" id="OV696687">
    <property type="protein sequence ID" value="CAH1252703.1"/>
    <property type="molecule type" value="Genomic_DNA"/>
</dbReference>
<organism evidence="3 4">
    <name type="scientific">Branchiostoma lanceolatum</name>
    <name type="common">Common lancelet</name>
    <name type="synonym">Amphioxus lanceolatum</name>
    <dbReference type="NCBI Taxonomy" id="7740"/>
    <lineage>
        <taxon>Eukaryota</taxon>
        <taxon>Metazoa</taxon>
        <taxon>Chordata</taxon>
        <taxon>Cephalochordata</taxon>
        <taxon>Leptocardii</taxon>
        <taxon>Amphioxiformes</taxon>
        <taxon>Branchiostomatidae</taxon>
        <taxon>Branchiostoma</taxon>
    </lineage>
</organism>
<dbReference type="Gene3D" id="1.10.8.840">
    <property type="entry name" value="Ribosome-associated complex head domain"/>
    <property type="match status" value="1"/>
</dbReference>
<dbReference type="AlphaFoldDB" id="A0A8J9ZDP9"/>
<evidence type="ECO:0000256" key="1">
    <source>
        <dbReference type="SAM" id="Coils"/>
    </source>
</evidence>
<accession>A0A8J9ZDP9</accession>
<proteinExistence type="predicted"/>
<keyword evidence="2" id="KW-0472">Membrane</keyword>
<feature type="transmembrane region" description="Helical" evidence="2">
    <location>
        <begin position="175"/>
        <end position="197"/>
    </location>
</feature>
<dbReference type="InterPro" id="IPR042569">
    <property type="entry name" value="RAC_head_sf"/>
</dbReference>
<keyword evidence="2" id="KW-1133">Transmembrane helix</keyword>
<evidence type="ECO:0000313" key="3">
    <source>
        <dbReference type="EMBL" id="CAH1252703.1"/>
    </source>
</evidence>